<evidence type="ECO:0000256" key="3">
    <source>
        <dbReference type="ARBA" id="ARBA00022679"/>
    </source>
</evidence>
<proteinExistence type="inferred from homology"/>
<protein>
    <recommendedName>
        <fullName evidence="1">DNA (cytosine-5-)-methyltransferase</fullName>
        <ecNumber evidence="1">2.1.1.37</ecNumber>
    </recommendedName>
</protein>
<dbReference type="Gene3D" id="3.40.50.150">
    <property type="entry name" value="Vaccinia Virus protein VP39"/>
    <property type="match status" value="1"/>
</dbReference>
<comment type="similarity">
    <text evidence="5">Belongs to the class I-like SAM-binding methyltransferase superfamily. C5-methyltransferase family.</text>
</comment>
<evidence type="ECO:0000313" key="8">
    <source>
        <dbReference type="Proteomes" id="UP001456524"/>
    </source>
</evidence>
<dbReference type="GO" id="GO:0032259">
    <property type="term" value="P:methylation"/>
    <property type="evidence" value="ECO:0007669"/>
    <property type="project" value="UniProtKB-KW"/>
</dbReference>
<dbReference type="EC" id="2.1.1.37" evidence="1"/>
<dbReference type="Gene3D" id="3.90.120.10">
    <property type="entry name" value="DNA Methylase, subunit A, domain 2"/>
    <property type="match status" value="1"/>
</dbReference>
<feature type="region of interest" description="Disordered" evidence="6">
    <location>
        <begin position="482"/>
        <end position="514"/>
    </location>
</feature>
<dbReference type="Pfam" id="PF00145">
    <property type="entry name" value="DNA_methylase"/>
    <property type="match status" value="2"/>
</dbReference>
<accession>A0ABR1XU19</accession>
<dbReference type="PROSITE" id="PS00094">
    <property type="entry name" value="C5_MTASE_1"/>
    <property type="match status" value="1"/>
</dbReference>
<dbReference type="SUPFAM" id="SSF53335">
    <property type="entry name" value="S-adenosyl-L-methionine-dependent methyltransferases"/>
    <property type="match status" value="1"/>
</dbReference>
<dbReference type="EMBL" id="JBBWUH010000005">
    <property type="protein sequence ID" value="KAK8166626.1"/>
    <property type="molecule type" value="Genomic_DNA"/>
</dbReference>
<evidence type="ECO:0000256" key="4">
    <source>
        <dbReference type="ARBA" id="ARBA00022691"/>
    </source>
</evidence>
<keyword evidence="2 5" id="KW-0489">Methyltransferase</keyword>
<feature type="non-terminal residue" evidence="7">
    <location>
        <position position="585"/>
    </location>
</feature>
<dbReference type="PANTHER" id="PTHR10629:SF52">
    <property type="entry name" value="DNA (CYTOSINE-5)-METHYLTRANSFERASE 1"/>
    <property type="match status" value="1"/>
</dbReference>
<evidence type="ECO:0000256" key="1">
    <source>
        <dbReference type="ARBA" id="ARBA00011975"/>
    </source>
</evidence>
<evidence type="ECO:0000256" key="2">
    <source>
        <dbReference type="ARBA" id="ARBA00022603"/>
    </source>
</evidence>
<keyword evidence="8" id="KW-1185">Reference proteome</keyword>
<dbReference type="PANTHER" id="PTHR10629">
    <property type="entry name" value="CYTOSINE-SPECIFIC METHYLTRANSFERASE"/>
    <property type="match status" value="1"/>
</dbReference>
<dbReference type="InterPro" id="IPR050390">
    <property type="entry name" value="C5-Methyltransferase"/>
</dbReference>
<dbReference type="Proteomes" id="UP001456524">
    <property type="component" value="Unassembled WGS sequence"/>
</dbReference>
<evidence type="ECO:0000256" key="6">
    <source>
        <dbReference type="SAM" id="MobiDB-lite"/>
    </source>
</evidence>
<dbReference type="GO" id="GO:0008168">
    <property type="term" value="F:methyltransferase activity"/>
    <property type="evidence" value="ECO:0007669"/>
    <property type="project" value="UniProtKB-KW"/>
</dbReference>
<gene>
    <name evidence="7" type="ORF">IWX90DRAFT_385561</name>
</gene>
<reference evidence="7 8" key="1">
    <citation type="journal article" date="2022" name="G3 (Bethesda)">
        <title>Enemy or ally: a genomic approach to elucidate the lifestyle of Phyllosticta citrichinaensis.</title>
        <authorList>
            <person name="Buijs V.A."/>
            <person name="Groenewald J.Z."/>
            <person name="Haridas S."/>
            <person name="LaButti K.M."/>
            <person name="Lipzen A."/>
            <person name="Martin F.M."/>
            <person name="Barry K."/>
            <person name="Grigoriev I.V."/>
            <person name="Crous P.W."/>
            <person name="Seidl M.F."/>
        </authorList>
    </citation>
    <scope>NUCLEOTIDE SEQUENCE [LARGE SCALE GENOMIC DNA]</scope>
    <source>
        <strain evidence="7 8">CBS 129764</strain>
    </source>
</reference>
<dbReference type="PRINTS" id="PR00105">
    <property type="entry name" value="C5METTRFRASE"/>
</dbReference>
<evidence type="ECO:0000313" key="7">
    <source>
        <dbReference type="EMBL" id="KAK8166626.1"/>
    </source>
</evidence>
<dbReference type="PROSITE" id="PS51679">
    <property type="entry name" value="SAM_MT_C5"/>
    <property type="match status" value="1"/>
</dbReference>
<keyword evidence="4 5" id="KW-0949">S-adenosyl-L-methionine</keyword>
<feature type="compositionally biased region" description="Basic and acidic residues" evidence="6">
    <location>
        <begin position="483"/>
        <end position="512"/>
    </location>
</feature>
<feature type="active site" evidence="5">
    <location>
        <position position="353"/>
    </location>
</feature>
<organism evidence="7 8">
    <name type="scientific">Phyllosticta citrichinensis</name>
    <dbReference type="NCBI Taxonomy" id="1130410"/>
    <lineage>
        <taxon>Eukaryota</taxon>
        <taxon>Fungi</taxon>
        <taxon>Dikarya</taxon>
        <taxon>Ascomycota</taxon>
        <taxon>Pezizomycotina</taxon>
        <taxon>Dothideomycetes</taxon>
        <taxon>Dothideomycetes incertae sedis</taxon>
        <taxon>Botryosphaeriales</taxon>
        <taxon>Phyllostictaceae</taxon>
        <taxon>Phyllosticta</taxon>
    </lineage>
</organism>
<comment type="caution">
    <text evidence="7">The sequence shown here is derived from an EMBL/GenBank/DDBJ whole genome shotgun (WGS) entry which is preliminary data.</text>
</comment>
<dbReference type="InterPro" id="IPR029063">
    <property type="entry name" value="SAM-dependent_MTases_sf"/>
</dbReference>
<evidence type="ECO:0000256" key="5">
    <source>
        <dbReference type="PROSITE-ProRule" id="PRU01016"/>
    </source>
</evidence>
<dbReference type="InterPro" id="IPR001525">
    <property type="entry name" value="C5_MeTfrase"/>
</dbReference>
<dbReference type="InterPro" id="IPR018117">
    <property type="entry name" value="C5_DNA_meth_AS"/>
</dbReference>
<feature type="region of interest" description="Disordered" evidence="6">
    <location>
        <begin position="252"/>
        <end position="273"/>
    </location>
</feature>
<name>A0ABR1XU19_9PEZI</name>
<keyword evidence="3 5" id="KW-0808">Transferase</keyword>
<sequence>MGHVLTIPDDDDDEVEIISISVVSKKRPIKLRNLPPHQDWFYIDRHVVENKRAELGPTGSRIDIGTTIEFIVDPNDVDVPNDFMRVFHILKSEKTGEVRLRGLRFKRHYFIAPALDMKLNEVCLYARTYSPSIDDRPYAEQGLDEISANSFVRRRRLVLTDKLLPEDSFRKDTRLDIRASDRLTYEMSKKAIAETQVLACRNIFIQTFDQQMDKKSAPKPCGNELRPLTYEEADIGGGLLKDPQSAATLNTVPQPTVSPLKRKRGDKIEPSYDEGMRRHTFGDVFCGAGGASRGAKMAGLEVKFGVDNSESACNTYRQNFRHAHVRCIDAQEFATNPRHEEPLVDILHMSPPCQFFSQAHTTDGKDDEKNSAALFTIGKLIERIKPRIATLEETSGLTHDKHIPWFYSMLNTVRNQGYSVRWSVIRCLAYGCTQPRPRLFLIASAPGVPLPSFPKFTHGPPGLDLREQGLLPFTTLRLAAGDVPRDATQHNPRDPNLRFDQPRRPGEPDKHSTRTLLTNNEGDVYHWSGRRKYTIREMACLQGFPTYHQFVGTRSDMRRQIGNAVPPNVFAKIMAECIKVLKRVD</sequence>